<dbReference type="EMBL" id="BAAAEU010000028">
    <property type="protein sequence ID" value="GAA0724278.1"/>
    <property type="molecule type" value="Genomic_DNA"/>
</dbReference>
<dbReference type="InterPro" id="IPR038056">
    <property type="entry name" value="YjbR-like_sf"/>
</dbReference>
<dbReference type="Pfam" id="PF04237">
    <property type="entry name" value="YjbR"/>
    <property type="match status" value="1"/>
</dbReference>
<protein>
    <submittedName>
        <fullName evidence="1">MmcQ/YjbR family DNA-binding protein</fullName>
    </submittedName>
</protein>
<organism evidence="1 2">
    <name type="scientific">Dokdonella soli</name>
    <dbReference type="NCBI Taxonomy" id="529810"/>
    <lineage>
        <taxon>Bacteria</taxon>
        <taxon>Pseudomonadati</taxon>
        <taxon>Pseudomonadota</taxon>
        <taxon>Gammaproteobacteria</taxon>
        <taxon>Lysobacterales</taxon>
        <taxon>Rhodanobacteraceae</taxon>
        <taxon>Dokdonella</taxon>
    </lineage>
</organism>
<dbReference type="RefSeq" id="WP_343793968.1">
    <property type="nucleotide sequence ID" value="NZ_BAAAEU010000028.1"/>
</dbReference>
<name>A0ABN1IYY5_9GAMM</name>
<keyword evidence="1" id="KW-0238">DNA-binding</keyword>
<dbReference type="GO" id="GO:0003677">
    <property type="term" value="F:DNA binding"/>
    <property type="evidence" value="ECO:0007669"/>
    <property type="project" value="UniProtKB-KW"/>
</dbReference>
<reference evidence="1 2" key="1">
    <citation type="journal article" date="2019" name="Int. J. Syst. Evol. Microbiol.">
        <title>The Global Catalogue of Microorganisms (GCM) 10K type strain sequencing project: providing services to taxonomists for standard genome sequencing and annotation.</title>
        <authorList>
            <consortium name="The Broad Institute Genomics Platform"/>
            <consortium name="The Broad Institute Genome Sequencing Center for Infectious Disease"/>
            <person name="Wu L."/>
            <person name="Ma J."/>
        </authorList>
    </citation>
    <scope>NUCLEOTIDE SEQUENCE [LARGE SCALE GENOMIC DNA]</scope>
    <source>
        <strain evidence="1 2">JCM 15421</strain>
    </source>
</reference>
<accession>A0ABN1IYY5</accession>
<proteinExistence type="predicted"/>
<sequence length="127" mass="14548">MSDQATGMRDDDLDALCAHWPGVTRSIKWEVDLVYSVANKMFVVMCALGPDRGRLSFKVDTERFLELTEQPGMAPAHYMARAFWISVTEPERFSREELNAFVRRSYELVRANLPKKTQAALEDHRPG</sequence>
<dbReference type="SUPFAM" id="SSF142906">
    <property type="entry name" value="YjbR-like"/>
    <property type="match status" value="1"/>
</dbReference>
<dbReference type="InterPro" id="IPR007351">
    <property type="entry name" value="YjbR"/>
</dbReference>
<evidence type="ECO:0000313" key="2">
    <source>
        <dbReference type="Proteomes" id="UP001501523"/>
    </source>
</evidence>
<comment type="caution">
    <text evidence="1">The sequence shown here is derived from an EMBL/GenBank/DDBJ whole genome shotgun (WGS) entry which is preliminary data.</text>
</comment>
<dbReference type="InterPro" id="IPR058532">
    <property type="entry name" value="YjbR/MT2646/Rv2570-like"/>
</dbReference>
<evidence type="ECO:0000313" key="1">
    <source>
        <dbReference type="EMBL" id="GAA0724278.1"/>
    </source>
</evidence>
<dbReference type="PANTHER" id="PTHR35145">
    <property type="entry name" value="CYTOPLASMIC PROTEIN-RELATED"/>
    <property type="match status" value="1"/>
</dbReference>
<dbReference type="Proteomes" id="UP001501523">
    <property type="component" value="Unassembled WGS sequence"/>
</dbReference>
<gene>
    <name evidence="1" type="ORF">GCM10009105_36930</name>
</gene>
<dbReference type="PANTHER" id="PTHR35145:SF1">
    <property type="entry name" value="CYTOPLASMIC PROTEIN"/>
    <property type="match status" value="1"/>
</dbReference>
<keyword evidence="2" id="KW-1185">Reference proteome</keyword>
<dbReference type="Gene3D" id="3.90.1150.30">
    <property type="match status" value="1"/>
</dbReference>